<evidence type="ECO:0000313" key="1">
    <source>
        <dbReference type="EMBL" id="KAG1276153.1"/>
    </source>
</evidence>
<sequence>MHAQTAVHAQRQQFARGGAALGARAGAQRADGARHQAYYGGTGCAGKPVGGCGRRHRERRRNIAGAIARAGEDPA</sequence>
<comment type="caution">
    <text evidence="1">The sequence shown here is derived from an EMBL/GenBank/DDBJ whole genome shotgun (WGS) entry which is preliminary data.</text>
</comment>
<accession>A0A9P6WSW0</accession>
<organism evidence="1 2">
    <name type="scientific">Rhizopus oryzae</name>
    <name type="common">Mucormycosis agent</name>
    <name type="synonym">Rhizopus arrhizus var. delemar</name>
    <dbReference type="NCBI Taxonomy" id="64495"/>
    <lineage>
        <taxon>Eukaryota</taxon>
        <taxon>Fungi</taxon>
        <taxon>Fungi incertae sedis</taxon>
        <taxon>Mucoromycota</taxon>
        <taxon>Mucoromycotina</taxon>
        <taxon>Mucoromycetes</taxon>
        <taxon>Mucorales</taxon>
        <taxon>Mucorineae</taxon>
        <taxon>Rhizopodaceae</taxon>
        <taxon>Rhizopus</taxon>
    </lineage>
</organism>
<gene>
    <name evidence="1" type="ORF">G6F64_014820</name>
</gene>
<dbReference type="EMBL" id="JAANQT010009811">
    <property type="protein sequence ID" value="KAG1276153.1"/>
    <property type="molecule type" value="Genomic_DNA"/>
</dbReference>
<proteinExistence type="predicted"/>
<evidence type="ECO:0000313" key="2">
    <source>
        <dbReference type="Proteomes" id="UP000716291"/>
    </source>
</evidence>
<dbReference type="Proteomes" id="UP000716291">
    <property type="component" value="Unassembled WGS sequence"/>
</dbReference>
<name>A0A9P6WSW0_RHIOR</name>
<reference evidence="1" key="1">
    <citation type="journal article" date="2020" name="Microb. Genom.">
        <title>Genetic diversity of clinical and environmental Mucorales isolates obtained from an investigation of mucormycosis cases among solid organ transplant recipients.</title>
        <authorList>
            <person name="Nguyen M.H."/>
            <person name="Kaul D."/>
            <person name="Muto C."/>
            <person name="Cheng S.J."/>
            <person name="Richter R.A."/>
            <person name="Bruno V.M."/>
            <person name="Liu G."/>
            <person name="Beyhan S."/>
            <person name="Sundermann A.J."/>
            <person name="Mounaud S."/>
            <person name="Pasculle A.W."/>
            <person name="Nierman W.C."/>
            <person name="Driscoll E."/>
            <person name="Cumbie R."/>
            <person name="Clancy C.J."/>
            <person name="Dupont C.L."/>
        </authorList>
    </citation>
    <scope>NUCLEOTIDE SEQUENCE</scope>
    <source>
        <strain evidence="1">GL11</strain>
    </source>
</reference>
<dbReference type="AlphaFoldDB" id="A0A9P6WSW0"/>
<keyword evidence="2" id="KW-1185">Reference proteome</keyword>
<protein>
    <submittedName>
        <fullName evidence="1">Uncharacterized protein</fullName>
    </submittedName>
</protein>